<dbReference type="RefSeq" id="WP_189403329.1">
    <property type="nucleotide sequence ID" value="NZ_BMXP01000001.1"/>
</dbReference>
<evidence type="ECO:0000259" key="2">
    <source>
        <dbReference type="PROSITE" id="PS50234"/>
    </source>
</evidence>
<dbReference type="InterPro" id="IPR033881">
    <property type="entry name" value="vWA_BatA_type"/>
</dbReference>
<organism evidence="3 4">
    <name type="scientific">Alteromonas halophila</name>
    <dbReference type="NCBI Taxonomy" id="516698"/>
    <lineage>
        <taxon>Bacteria</taxon>
        <taxon>Pseudomonadati</taxon>
        <taxon>Pseudomonadota</taxon>
        <taxon>Gammaproteobacteria</taxon>
        <taxon>Alteromonadales</taxon>
        <taxon>Alteromonadaceae</taxon>
        <taxon>Alteromonas/Salinimonas group</taxon>
        <taxon>Alteromonas</taxon>
    </lineage>
</organism>
<protein>
    <submittedName>
        <fullName evidence="3">VWR domain protein in aerotolerance operon BatA</fullName>
    </submittedName>
</protein>
<dbReference type="EMBL" id="BMXP01000001">
    <property type="protein sequence ID" value="GGW74508.1"/>
    <property type="molecule type" value="Genomic_DNA"/>
</dbReference>
<evidence type="ECO:0000313" key="4">
    <source>
        <dbReference type="Proteomes" id="UP000631300"/>
    </source>
</evidence>
<keyword evidence="4" id="KW-1185">Reference proteome</keyword>
<dbReference type="AlphaFoldDB" id="A0A918JCN2"/>
<dbReference type="InterPro" id="IPR036465">
    <property type="entry name" value="vWFA_dom_sf"/>
</dbReference>
<name>A0A918JCN2_9ALTE</name>
<dbReference type="Pfam" id="PF00092">
    <property type="entry name" value="VWA"/>
    <property type="match status" value="1"/>
</dbReference>
<dbReference type="Proteomes" id="UP000631300">
    <property type="component" value="Unassembled WGS sequence"/>
</dbReference>
<keyword evidence="1" id="KW-0812">Transmembrane</keyword>
<feature type="domain" description="VWFA" evidence="2">
    <location>
        <begin position="88"/>
        <end position="282"/>
    </location>
</feature>
<keyword evidence="1" id="KW-0472">Membrane</keyword>
<dbReference type="InterPro" id="IPR050768">
    <property type="entry name" value="UPF0353/GerABKA_families"/>
</dbReference>
<evidence type="ECO:0000256" key="1">
    <source>
        <dbReference type="SAM" id="Phobius"/>
    </source>
</evidence>
<dbReference type="Gene3D" id="3.40.50.410">
    <property type="entry name" value="von Willebrand factor, type A domain"/>
    <property type="match status" value="1"/>
</dbReference>
<gene>
    <name evidence="3" type="primary">batA</name>
    <name evidence="3" type="ORF">GCM10007391_03100</name>
</gene>
<reference evidence="3" key="2">
    <citation type="submission" date="2020-09" db="EMBL/GenBank/DDBJ databases">
        <authorList>
            <person name="Sun Q."/>
            <person name="Kim S."/>
        </authorList>
    </citation>
    <scope>NUCLEOTIDE SEQUENCE</scope>
    <source>
        <strain evidence="3">KCTC 22164</strain>
    </source>
</reference>
<dbReference type="SMART" id="SM00327">
    <property type="entry name" value="VWA"/>
    <property type="match status" value="1"/>
</dbReference>
<dbReference type="InterPro" id="IPR002035">
    <property type="entry name" value="VWF_A"/>
</dbReference>
<accession>A0A918JCN2</accession>
<comment type="caution">
    <text evidence="3">The sequence shown here is derived from an EMBL/GenBank/DDBJ whole genome shotgun (WGS) entry which is preliminary data.</text>
</comment>
<evidence type="ECO:0000313" key="3">
    <source>
        <dbReference type="EMBL" id="GGW74508.1"/>
    </source>
</evidence>
<feature type="transmembrane region" description="Helical" evidence="1">
    <location>
        <begin position="6"/>
        <end position="24"/>
    </location>
</feature>
<dbReference type="CDD" id="cd01467">
    <property type="entry name" value="vWA_BatA_type"/>
    <property type="match status" value="1"/>
</dbReference>
<dbReference type="PANTHER" id="PTHR22550:SF18">
    <property type="entry name" value="VWFA DOMAIN-CONTAINING PROTEIN"/>
    <property type="match status" value="1"/>
</dbReference>
<reference evidence="3" key="1">
    <citation type="journal article" date="2014" name="Int. J. Syst. Evol. Microbiol.">
        <title>Complete genome sequence of Corynebacterium casei LMG S-19264T (=DSM 44701T), isolated from a smear-ripened cheese.</title>
        <authorList>
            <consortium name="US DOE Joint Genome Institute (JGI-PGF)"/>
            <person name="Walter F."/>
            <person name="Albersmeier A."/>
            <person name="Kalinowski J."/>
            <person name="Ruckert C."/>
        </authorList>
    </citation>
    <scope>NUCLEOTIDE SEQUENCE</scope>
    <source>
        <strain evidence="3">KCTC 22164</strain>
    </source>
</reference>
<dbReference type="PROSITE" id="PS50234">
    <property type="entry name" value="VWFA"/>
    <property type="match status" value="1"/>
</dbReference>
<proteinExistence type="predicted"/>
<feature type="transmembrane region" description="Helical" evidence="1">
    <location>
        <begin position="301"/>
        <end position="323"/>
    </location>
</feature>
<dbReference type="SUPFAM" id="SSF53300">
    <property type="entry name" value="vWA-like"/>
    <property type="match status" value="1"/>
</dbReference>
<sequence>MFEFAWWYLLFALPLPLLVRLLPARQAQRGAALRVPGLNPTQQEPAPGIARQRGRAGLIWLIWLCLVVAAARPQWLGESVSIPNEAREMMLAVDLSGSMKIDDMQVNGRSVNRLTMTKHVLYDFIKRRVGDRLGLILFADTAYVQAPLTFDRDTVATLLDETVIGLVGERTAIGDAIGLAVKRFDEEEDSNNVLILLTDGQNTAGNITPEQAKELAVSKDVTIYTIGVGADQMVVNSLFGSRRINPSQELDEDMLTDIATATGGQYFRARDAQELDAIYTKLDELEPIEGESRKMRPLSALFYYPLSLALGLSVLLALLPMLAQLFRQVSSRRGMASGGQP</sequence>
<keyword evidence="1" id="KW-1133">Transmembrane helix</keyword>
<dbReference type="PANTHER" id="PTHR22550">
    <property type="entry name" value="SPORE GERMINATION PROTEIN"/>
    <property type="match status" value="1"/>
</dbReference>